<organism evidence="3 4">
    <name type="scientific">Candidatus Cryptobacteroides merdipullorum</name>
    <dbReference type="NCBI Taxonomy" id="2840771"/>
    <lineage>
        <taxon>Bacteria</taxon>
        <taxon>Pseudomonadati</taxon>
        <taxon>Bacteroidota</taxon>
        <taxon>Bacteroidia</taxon>
        <taxon>Bacteroidales</taxon>
        <taxon>Candidatus Cryptobacteroides</taxon>
    </lineage>
</organism>
<dbReference type="Proteomes" id="UP000886881">
    <property type="component" value="Unassembled WGS sequence"/>
</dbReference>
<comment type="caution">
    <text evidence="3">The sequence shown here is derived from an EMBL/GenBank/DDBJ whole genome shotgun (WGS) entry which is preliminary data.</text>
</comment>
<dbReference type="GO" id="GO:0003677">
    <property type="term" value="F:DNA binding"/>
    <property type="evidence" value="ECO:0007669"/>
    <property type="project" value="InterPro"/>
</dbReference>
<feature type="domain" description="HTH LytTR-type" evidence="2">
    <location>
        <begin position="171"/>
        <end position="261"/>
    </location>
</feature>
<sequence>MVFTAFFSLVFMLVSLPFSHNAWFELGTGEAFGYTVSFFVIGLLVIIFSKRLMYVSRNKFRMNYLQYVAWNLAEVLTICLLYTLFTLRGNSAGIIEIKDAGFGSIFLNALLYCFTSLVIPYIIAGMYFTIIDRNNTIRLMNYSETVSDEPRRAEDEKKVSIFDNRGAMSLSVSLNNLYFIESDDNYIKVWYADSEARLQNYFLRCRLKTVEESFKGSSLMRCHRKYIVNIDKVEAISKGNSGHSLILSNPSIPEIPVSKTYEQLILEACTGRGTVS</sequence>
<dbReference type="Gene3D" id="2.40.50.1020">
    <property type="entry name" value="LytTr DNA-binding domain"/>
    <property type="match status" value="1"/>
</dbReference>
<dbReference type="Pfam" id="PF04397">
    <property type="entry name" value="LytTR"/>
    <property type="match status" value="1"/>
</dbReference>
<dbReference type="PANTHER" id="PTHR37299">
    <property type="entry name" value="TRANSCRIPTIONAL REGULATOR-RELATED"/>
    <property type="match status" value="1"/>
</dbReference>
<evidence type="ECO:0000259" key="2">
    <source>
        <dbReference type="PROSITE" id="PS50930"/>
    </source>
</evidence>
<gene>
    <name evidence="3" type="ORF">IAC35_01040</name>
</gene>
<dbReference type="GO" id="GO:0000156">
    <property type="term" value="F:phosphorelay response regulator activity"/>
    <property type="evidence" value="ECO:0007669"/>
    <property type="project" value="InterPro"/>
</dbReference>
<dbReference type="PROSITE" id="PS50930">
    <property type="entry name" value="HTH_LYTTR"/>
    <property type="match status" value="1"/>
</dbReference>
<dbReference type="InterPro" id="IPR046947">
    <property type="entry name" value="LytR-like"/>
</dbReference>
<evidence type="ECO:0000313" key="3">
    <source>
        <dbReference type="EMBL" id="HIT46425.1"/>
    </source>
</evidence>
<keyword evidence="1" id="KW-0472">Membrane</keyword>
<dbReference type="SMART" id="SM00850">
    <property type="entry name" value="LytTR"/>
    <property type="match status" value="1"/>
</dbReference>
<feature type="transmembrane region" description="Helical" evidence="1">
    <location>
        <begin position="105"/>
        <end position="130"/>
    </location>
</feature>
<dbReference type="InterPro" id="IPR007492">
    <property type="entry name" value="LytTR_DNA-bd_dom"/>
</dbReference>
<keyword evidence="1" id="KW-0812">Transmembrane</keyword>
<dbReference type="AlphaFoldDB" id="A0A9D1GLM6"/>
<reference evidence="3" key="2">
    <citation type="journal article" date="2021" name="PeerJ">
        <title>Extensive microbial diversity within the chicken gut microbiome revealed by metagenomics and culture.</title>
        <authorList>
            <person name="Gilroy R."/>
            <person name="Ravi A."/>
            <person name="Getino M."/>
            <person name="Pursley I."/>
            <person name="Horton D.L."/>
            <person name="Alikhan N.F."/>
            <person name="Baker D."/>
            <person name="Gharbi K."/>
            <person name="Hall N."/>
            <person name="Watson M."/>
            <person name="Adriaenssens E.M."/>
            <person name="Foster-Nyarko E."/>
            <person name="Jarju S."/>
            <person name="Secka A."/>
            <person name="Antonio M."/>
            <person name="Oren A."/>
            <person name="Chaudhuri R.R."/>
            <person name="La Ragione R."/>
            <person name="Hildebrand F."/>
            <person name="Pallen M.J."/>
        </authorList>
    </citation>
    <scope>NUCLEOTIDE SEQUENCE</scope>
    <source>
        <strain evidence="3">ChiHecec2B26-709</strain>
    </source>
</reference>
<evidence type="ECO:0000313" key="4">
    <source>
        <dbReference type="Proteomes" id="UP000886881"/>
    </source>
</evidence>
<feature type="transmembrane region" description="Helical" evidence="1">
    <location>
        <begin position="31"/>
        <end position="52"/>
    </location>
</feature>
<evidence type="ECO:0000256" key="1">
    <source>
        <dbReference type="SAM" id="Phobius"/>
    </source>
</evidence>
<protein>
    <submittedName>
        <fullName evidence="3">LytTR family transcriptional regulator</fullName>
    </submittedName>
</protein>
<feature type="transmembrane region" description="Helical" evidence="1">
    <location>
        <begin position="64"/>
        <end position="85"/>
    </location>
</feature>
<reference evidence="3" key="1">
    <citation type="submission" date="2020-10" db="EMBL/GenBank/DDBJ databases">
        <authorList>
            <person name="Gilroy R."/>
        </authorList>
    </citation>
    <scope>NUCLEOTIDE SEQUENCE</scope>
    <source>
        <strain evidence="3">ChiHecec2B26-709</strain>
    </source>
</reference>
<dbReference type="PANTHER" id="PTHR37299:SF1">
    <property type="entry name" value="STAGE 0 SPORULATION PROTEIN A HOMOLOG"/>
    <property type="match status" value="1"/>
</dbReference>
<accession>A0A9D1GLM6</accession>
<proteinExistence type="predicted"/>
<keyword evidence="1" id="KW-1133">Transmembrane helix</keyword>
<name>A0A9D1GLM6_9BACT</name>
<dbReference type="EMBL" id="DVLC01000021">
    <property type="protein sequence ID" value="HIT46425.1"/>
    <property type="molecule type" value="Genomic_DNA"/>
</dbReference>